<evidence type="ECO:0000256" key="13">
    <source>
        <dbReference type="ARBA" id="ARBA00047754"/>
    </source>
</evidence>
<dbReference type="InterPro" id="IPR013344">
    <property type="entry name" value="RNR_NrdJ/NrdZ"/>
</dbReference>
<evidence type="ECO:0000313" key="20">
    <source>
        <dbReference type="Proteomes" id="UP001174909"/>
    </source>
</evidence>
<comment type="catalytic activity">
    <reaction evidence="13">
        <text>a 2'-deoxyribonucleoside 5'-diphosphate + [thioredoxin]-disulfide + H2O = a ribonucleoside 5'-diphosphate + [thioredoxin]-dithiol</text>
        <dbReference type="Rhea" id="RHEA:23252"/>
        <dbReference type="Rhea" id="RHEA-COMP:10698"/>
        <dbReference type="Rhea" id="RHEA-COMP:10700"/>
        <dbReference type="ChEBI" id="CHEBI:15377"/>
        <dbReference type="ChEBI" id="CHEBI:29950"/>
        <dbReference type="ChEBI" id="CHEBI:50058"/>
        <dbReference type="ChEBI" id="CHEBI:57930"/>
        <dbReference type="ChEBI" id="CHEBI:73316"/>
        <dbReference type="EC" id="1.17.4.1"/>
    </reaction>
</comment>
<dbReference type="SUPFAM" id="SSF51998">
    <property type="entry name" value="PFL-like glycyl radical enzymes"/>
    <property type="match status" value="1"/>
</dbReference>
<comment type="function">
    <text evidence="11">Catalyzes the reduction of ribonucleotides to deoxyribonucleotides. May function to provide a pool of deoxyribonucleotide precursors for DNA repair during oxygen limitation and/or for immediate growth after restoration of oxygen.</text>
</comment>
<dbReference type="Pfam" id="PF12637">
    <property type="entry name" value="TSCPD"/>
    <property type="match status" value="1"/>
</dbReference>
<dbReference type="InterPro" id="IPR025161">
    <property type="entry name" value="IS402-like_dom"/>
</dbReference>
<evidence type="ECO:0000259" key="16">
    <source>
        <dbReference type="Pfam" id="PF08471"/>
    </source>
</evidence>
<dbReference type="GO" id="GO:0071897">
    <property type="term" value="P:DNA biosynthetic process"/>
    <property type="evidence" value="ECO:0007669"/>
    <property type="project" value="UniProtKB-KW"/>
</dbReference>
<gene>
    <name evidence="19" type="ORF">GBAR_LOCUS19549</name>
</gene>
<evidence type="ECO:0000259" key="15">
    <source>
        <dbReference type="Pfam" id="PF02867"/>
    </source>
</evidence>
<dbReference type="Pfam" id="PF02867">
    <property type="entry name" value="Ribonuc_red_lgC"/>
    <property type="match status" value="1"/>
</dbReference>
<dbReference type="InterPro" id="IPR050862">
    <property type="entry name" value="RdRp_reductase_class-2"/>
</dbReference>
<keyword evidence="10" id="KW-0170">Cobalt</keyword>
<evidence type="ECO:0000256" key="9">
    <source>
        <dbReference type="ARBA" id="ARBA00023157"/>
    </source>
</evidence>
<dbReference type="Pfam" id="PF08471">
    <property type="entry name" value="Ribonuc_red_2_N"/>
    <property type="match status" value="2"/>
</dbReference>
<evidence type="ECO:0000313" key="19">
    <source>
        <dbReference type="EMBL" id="CAI8034779.1"/>
    </source>
</evidence>
<dbReference type="InterPro" id="IPR024434">
    <property type="entry name" value="TSCPD_dom"/>
</dbReference>
<feature type="region of interest" description="Disordered" evidence="14">
    <location>
        <begin position="997"/>
        <end position="1021"/>
    </location>
</feature>
<dbReference type="NCBIfam" id="NF033580">
    <property type="entry name" value="transpos_IS5_3"/>
    <property type="match status" value="1"/>
</dbReference>
<dbReference type="Proteomes" id="UP001174909">
    <property type="component" value="Unassembled WGS sequence"/>
</dbReference>
<feature type="domain" description="TSCPD" evidence="17">
    <location>
        <begin position="683"/>
        <end position="783"/>
    </location>
</feature>
<dbReference type="CDD" id="cd02888">
    <property type="entry name" value="RNR_II_dimer"/>
    <property type="match status" value="1"/>
</dbReference>
<evidence type="ECO:0000256" key="5">
    <source>
        <dbReference type="ARBA" id="ARBA00022628"/>
    </source>
</evidence>
<dbReference type="GO" id="GO:0031419">
    <property type="term" value="F:cobalamin binding"/>
    <property type="evidence" value="ECO:0007669"/>
    <property type="project" value="UniProtKB-KW"/>
</dbReference>
<feature type="domain" description="Insertion element IS402-like" evidence="18">
    <location>
        <begin position="899"/>
        <end position="972"/>
    </location>
</feature>
<dbReference type="NCBIfam" id="NF005122">
    <property type="entry name" value="PRK06556.1"/>
    <property type="match status" value="1"/>
</dbReference>
<dbReference type="PANTHER" id="PTHR43371">
    <property type="entry name" value="VITAMIN B12-DEPENDENT RIBONUCLEOTIDE REDUCTASE"/>
    <property type="match status" value="1"/>
</dbReference>
<reference evidence="19" key="1">
    <citation type="submission" date="2023-03" db="EMBL/GenBank/DDBJ databases">
        <authorList>
            <person name="Steffen K."/>
            <person name="Cardenas P."/>
        </authorList>
    </citation>
    <scope>NUCLEOTIDE SEQUENCE</scope>
</reference>
<keyword evidence="7" id="KW-0547">Nucleotide-binding</keyword>
<evidence type="ECO:0000259" key="18">
    <source>
        <dbReference type="Pfam" id="PF13340"/>
    </source>
</evidence>
<evidence type="ECO:0000256" key="11">
    <source>
        <dbReference type="ARBA" id="ARBA00025437"/>
    </source>
</evidence>
<dbReference type="AlphaFoldDB" id="A0AA35WVW9"/>
<dbReference type="GO" id="GO:0050897">
    <property type="term" value="F:cobalt ion binding"/>
    <property type="evidence" value="ECO:0007669"/>
    <property type="project" value="InterPro"/>
</dbReference>
<feature type="domain" description="Ribonucleotide reductase class II vitamin B12-dependent N-terminal" evidence="16">
    <location>
        <begin position="2"/>
        <end position="36"/>
    </location>
</feature>
<dbReference type="NCBIfam" id="TIGR02504">
    <property type="entry name" value="NrdJ_Z"/>
    <property type="match status" value="1"/>
</dbReference>
<dbReference type="GO" id="GO:0004748">
    <property type="term" value="F:ribonucleoside-diphosphate reductase activity, thioredoxin disulfide as acceptor"/>
    <property type="evidence" value="ECO:0007669"/>
    <property type="project" value="UniProtKB-EC"/>
</dbReference>
<dbReference type="GO" id="GO:0000166">
    <property type="term" value="F:nucleotide binding"/>
    <property type="evidence" value="ECO:0007669"/>
    <property type="project" value="UniProtKB-KW"/>
</dbReference>
<accession>A0AA35WVW9</accession>
<keyword evidence="9" id="KW-1015">Disulfide bond</keyword>
<name>A0AA35WVW9_GEOBA</name>
<dbReference type="EC" id="1.17.4.1" evidence="3"/>
<protein>
    <recommendedName>
        <fullName evidence="4">Vitamin B12-dependent ribonucleotide reductase</fullName>
        <ecNumber evidence="3">1.17.4.1</ecNumber>
    </recommendedName>
    <alternativeName>
        <fullName evidence="12">Ribonucleoside-diphosphate reductase NrdJ</fullName>
    </alternativeName>
</protein>
<dbReference type="InterPro" id="IPR000788">
    <property type="entry name" value="RNR_lg_C"/>
</dbReference>
<feature type="domain" description="Ribonucleotide reductase large subunit C-terminal" evidence="15">
    <location>
        <begin position="111"/>
        <end position="649"/>
    </location>
</feature>
<evidence type="ECO:0000256" key="10">
    <source>
        <dbReference type="ARBA" id="ARBA00023285"/>
    </source>
</evidence>
<evidence type="ECO:0000256" key="12">
    <source>
        <dbReference type="ARBA" id="ARBA00033050"/>
    </source>
</evidence>
<evidence type="ECO:0000256" key="14">
    <source>
        <dbReference type="SAM" id="MobiDB-lite"/>
    </source>
</evidence>
<keyword evidence="6" id="KW-0237">DNA synthesis</keyword>
<dbReference type="EMBL" id="CASHTH010002752">
    <property type="protein sequence ID" value="CAI8034779.1"/>
    <property type="molecule type" value="Genomic_DNA"/>
</dbReference>
<proteinExistence type="inferred from homology"/>
<evidence type="ECO:0000256" key="4">
    <source>
        <dbReference type="ARBA" id="ARBA00014409"/>
    </source>
</evidence>
<dbReference type="Gene3D" id="3.20.70.20">
    <property type="match status" value="1"/>
</dbReference>
<dbReference type="PRINTS" id="PR01183">
    <property type="entry name" value="RIBORDTASEM1"/>
</dbReference>
<comment type="cofactor">
    <cofactor evidence="1">
        <name>adenosylcob(III)alamin</name>
        <dbReference type="ChEBI" id="CHEBI:18408"/>
    </cofactor>
</comment>
<dbReference type="Pfam" id="PF13340">
    <property type="entry name" value="DUF4096"/>
    <property type="match status" value="1"/>
</dbReference>
<comment type="caution">
    <text evidence="19">The sequence shown here is derived from an EMBL/GenBank/DDBJ whole genome shotgun (WGS) entry which is preliminary data.</text>
</comment>
<keyword evidence="20" id="KW-1185">Reference proteome</keyword>
<evidence type="ECO:0000256" key="2">
    <source>
        <dbReference type="ARBA" id="ARBA00007405"/>
    </source>
</evidence>
<sequence length="1021" mass="112058">MITGENGRAVFEQRDVEFPETWSQLATNVVASKYFRGPLDSPRRERSVRQVLDRVVRTITTWGDGDGYFASKQDAEIFSHELTHILLHQKASFNSPVWFNIGVEGTPPQASACFIISVHDDMHAILDWYRQEGVIFKGGSGSGVNLSRLRATGESLSGGGTASGPLSFMRAADASAGAIKSGGTTRRSAKMVLLNADHPDIEAFIRCKAVEEKKAHSLIDAGYDASLDGDAYGTVSFQNANNSVRVSDAFMRAVAEDNEWQTRYRISGEPAKTYQARDLLRQIAEATWACGDPGIQFDDTINSWHTCPAAGRQEATNPCAEYCWINDSACNLSSLNLMQFLDDDGTFDIEAFRHTVHVMILAQEILVGHASYPTPAIERNSHDYRTLGLGYANLGALLMARGLPYDSDAGRAYAGTVTALMTGQAYLTSSQIAAAQGPFAGYADSRKPMLKVIKRHRESYHGTQHESLPPPLQEAAQQVWSECYAHGKQHGYRNAQVTLLAPTGTIAFMMDCDTTGIEPDLALVKYKKLVGGGELKIVNNTAPRALTCLGYTPQQIDNLVQYIDEHGTMEGAPDLQEDHLPVFDCAFPAMPGGRSIHYSGHLRMVAAVQPFLSGSVSKTINVPNQATVADIEQAYIDAWGLGIKCVAIYRDGCKRTQPLNTKAAEPETAAAPSRPMRRRLPDERPAITHKFSIAGHEGYITVGMFEDGTPGEIFLVMAKEGSTISGLMDAFATSISLAFQYGVPLRALIDKFSHMRFEPAGFTQNTEIPIAKSVMDYIFRWLASKFLDQEERAQIGVIDRDGLEQAAEPVTPKEATNGHHTPLGTTEKPYYFRLQEDAPSCADCGALMIRNGSCYKCTNCVPPAGVRKGFQESLGCNGREYNPNPYQPRGGGRMVRRILSDSQWARVALLLPGKDGDPGRSARDNREFLEAVLWIARTGSPWRDLPDEFGLWNSVFQRFRRWALKGVFERVFKVLSVDADFEYVLIDGTIVRLHQHGAGAKGGPKAKPSVAREGGQARRSA</sequence>
<evidence type="ECO:0000256" key="1">
    <source>
        <dbReference type="ARBA" id="ARBA00001922"/>
    </source>
</evidence>
<evidence type="ECO:0000256" key="3">
    <source>
        <dbReference type="ARBA" id="ARBA00012274"/>
    </source>
</evidence>
<keyword evidence="5" id="KW-0846">Cobalamin</keyword>
<feature type="domain" description="Ribonucleotide reductase class II vitamin B12-dependent N-terminal" evidence="16">
    <location>
        <begin position="44"/>
        <end position="89"/>
    </location>
</feature>
<evidence type="ECO:0000259" key="17">
    <source>
        <dbReference type="Pfam" id="PF12637"/>
    </source>
</evidence>
<evidence type="ECO:0000256" key="7">
    <source>
        <dbReference type="ARBA" id="ARBA00022741"/>
    </source>
</evidence>
<evidence type="ECO:0000256" key="6">
    <source>
        <dbReference type="ARBA" id="ARBA00022634"/>
    </source>
</evidence>
<comment type="similarity">
    <text evidence="2">Belongs to the ribonucleoside diphosphate reductase class-2 family.</text>
</comment>
<dbReference type="InterPro" id="IPR013678">
    <property type="entry name" value="RNR_2_N"/>
</dbReference>
<organism evidence="19 20">
    <name type="scientific">Geodia barretti</name>
    <name type="common">Barrett's horny sponge</name>
    <dbReference type="NCBI Taxonomy" id="519541"/>
    <lineage>
        <taxon>Eukaryota</taxon>
        <taxon>Metazoa</taxon>
        <taxon>Porifera</taxon>
        <taxon>Demospongiae</taxon>
        <taxon>Heteroscleromorpha</taxon>
        <taxon>Tetractinellida</taxon>
        <taxon>Astrophorina</taxon>
        <taxon>Geodiidae</taxon>
        <taxon>Geodia</taxon>
    </lineage>
</organism>
<keyword evidence="8" id="KW-0560">Oxidoreductase</keyword>
<evidence type="ECO:0000256" key="8">
    <source>
        <dbReference type="ARBA" id="ARBA00023002"/>
    </source>
</evidence>
<dbReference type="PANTHER" id="PTHR43371:SF1">
    <property type="entry name" value="RIBONUCLEOSIDE-DIPHOSPHATE REDUCTASE"/>
    <property type="match status" value="1"/>
</dbReference>